<comment type="subcellular location">
    <subcellularLocation>
        <location evidence="1">Cell membrane</location>
        <topology evidence="1">Multi-pass membrane protein</topology>
    </subcellularLocation>
</comment>
<dbReference type="EMBL" id="BAABGL010000002">
    <property type="protein sequence ID" value="GAA4384270.1"/>
    <property type="molecule type" value="Genomic_DNA"/>
</dbReference>
<reference evidence="9" key="1">
    <citation type="journal article" date="2019" name="Int. J. Syst. Evol. Microbiol.">
        <title>The Global Catalogue of Microorganisms (GCM) 10K type strain sequencing project: providing services to taxonomists for standard genome sequencing and annotation.</title>
        <authorList>
            <consortium name="The Broad Institute Genomics Platform"/>
            <consortium name="The Broad Institute Genome Sequencing Center for Infectious Disease"/>
            <person name="Wu L."/>
            <person name="Ma J."/>
        </authorList>
    </citation>
    <scope>NUCLEOTIDE SEQUENCE [LARGE SCALE GENOMIC DNA]</scope>
    <source>
        <strain evidence="9">JCM 17808</strain>
    </source>
</reference>
<feature type="transmembrane region" description="Helical" evidence="6">
    <location>
        <begin position="250"/>
        <end position="270"/>
    </location>
</feature>
<dbReference type="PANTHER" id="PTHR35007">
    <property type="entry name" value="INTEGRAL MEMBRANE PROTEIN-RELATED"/>
    <property type="match status" value="1"/>
</dbReference>
<dbReference type="Pfam" id="PF00482">
    <property type="entry name" value="T2SSF"/>
    <property type="match status" value="1"/>
</dbReference>
<dbReference type="Proteomes" id="UP001500642">
    <property type="component" value="Unassembled WGS sequence"/>
</dbReference>
<evidence type="ECO:0000259" key="7">
    <source>
        <dbReference type="Pfam" id="PF00482"/>
    </source>
</evidence>
<evidence type="ECO:0000256" key="2">
    <source>
        <dbReference type="ARBA" id="ARBA00022475"/>
    </source>
</evidence>
<sequence length="309" mass="33764">MRELVILGALFGVLAVAAIGSSAFMVGSLEKRELVRNQTETYRRSFRARFVTPVNRWFIGTRIGRRLDDLMLQANVTQLTPVEFVLIGLVIVVVVGLSLNTVMATFYAVMAGVLIVVAMVYALTILRHKQREKFIAQLPEFARILANATGAGLSINTALHIAGTELSDPAGREIRRMTNELDLGTPMDIAFERLERRLPGKDLSVLVSTLVIAHRSGGSLITALRDLSLALEDRKETTREVRTLVAEASYTGYMVAGLGVGLVIILSLTYNDLLLDLTSTVIGQIAIVITTASYIIGIVAINRLTRVKL</sequence>
<dbReference type="PANTHER" id="PTHR35007:SF1">
    <property type="entry name" value="PILUS ASSEMBLY PROTEIN"/>
    <property type="match status" value="1"/>
</dbReference>
<keyword evidence="5 6" id="KW-0472">Membrane</keyword>
<evidence type="ECO:0000313" key="9">
    <source>
        <dbReference type="Proteomes" id="UP001500642"/>
    </source>
</evidence>
<protein>
    <submittedName>
        <fullName evidence="8">Type II secretion system F family protein</fullName>
    </submittedName>
</protein>
<comment type="caution">
    <text evidence="8">The sequence shown here is derived from an EMBL/GenBank/DDBJ whole genome shotgun (WGS) entry which is preliminary data.</text>
</comment>
<feature type="transmembrane region" description="Helical" evidence="6">
    <location>
        <begin position="6"/>
        <end position="26"/>
    </location>
</feature>
<evidence type="ECO:0000256" key="3">
    <source>
        <dbReference type="ARBA" id="ARBA00022692"/>
    </source>
</evidence>
<organism evidence="8 9">
    <name type="scientific">Brevibacterium pityocampae</name>
    <dbReference type="NCBI Taxonomy" id="506594"/>
    <lineage>
        <taxon>Bacteria</taxon>
        <taxon>Bacillati</taxon>
        <taxon>Actinomycetota</taxon>
        <taxon>Actinomycetes</taxon>
        <taxon>Micrococcales</taxon>
        <taxon>Brevibacteriaceae</taxon>
        <taxon>Brevibacterium</taxon>
    </lineage>
</organism>
<dbReference type="Gene3D" id="1.20.81.30">
    <property type="entry name" value="Type II secretion system (T2SS), domain F"/>
    <property type="match status" value="1"/>
</dbReference>
<feature type="transmembrane region" description="Helical" evidence="6">
    <location>
        <begin position="79"/>
        <end position="99"/>
    </location>
</feature>
<dbReference type="InterPro" id="IPR018076">
    <property type="entry name" value="T2SS_GspF_dom"/>
</dbReference>
<evidence type="ECO:0000256" key="1">
    <source>
        <dbReference type="ARBA" id="ARBA00004651"/>
    </source>
</evidence>
<gene>
    <name evidence="8" type="ORF">GCM10023167_04730</name>
</gene>
<name>A0ABP8J3V4_9MICO</name>
<keyword evidence="4 6" id="KW-1133">Transmembrane helix</keyword>
<keyword evidence="3 6" id="KW-0812">Transmembrane</keyword>
<feature type="transmembrane region" description="Helical" evidence="6">
    <location>
        <begin position="105"/>
        <end position="126"/>
    </location>
</feature>
<dbReference type="InterPro" id="IPR042094">
    <property type="entry name" value="T2SS_GspF_sf"/>
</dbReference>
<feature type="domain" description="Type II secretion system protein GspF" evidence="7">
    <location>
        <begin position="141"/>
        <end position="266"/>
    </location>
</feature>
<evidence type="ECO:0000313" key="8">
    <source>
        <dbReference type="EMBL" id="GAA4384270.1"/>
    </source>
</evidence>
<accession>A0ABP8J3V4</accession>
<dbReference type="RefSeq" id="WP_345029525.1">
    <property type="nucleotide sequence ID" value="NZ_BAABGL010000002.1"/>
</dbReference>
<proteinExistence type="predicted"/>
<evidence type="ECO:0000256" key="5">
    <source>
        <dbReference type="ARBA" id="ARBA00023136"/>
    </source>
</evidence>
<keyword evidence="9" id="KW-1185">Reference proteome</keyword>
<evidence type="ECO:0000256" key="6">
    <source>
        <dbReference type="SAM" id="Phobius"/>
    </source>
</evidence>
<keyword evidence="2" id="KW-1003">Cell membrane</keyword>
<evidence type="ECO:0000256" key="4">
    <source>
        <dbReference type="ARBA" id="ARBA00022989"/>
    </source>
</evidence>
<feature type="transmembrane region" description="Helical" evidence="6">
    <location>
        <begin position="282"/>
        <end position="301"/>
    </location>
</feature>